<evidence type="ECO:0000256" key="1">
    <source>
        <dbReference type="SAM" id="MobiDB-lite"/>
    </source>
</evidence>
<dbReference type="AlphaFoldDB" id="G8X1H6"/>
<evidence type="ECO:0000313" key="3">
    <source>
        <dbReference type="Proteomes" id="UP000007842"/>
    </source>
</evidence>
<accession>G8X1H6</accession>
<dbReference type="HOGENOM" id="CLU_2669382_0_0_11"/>
<dbReference type="eggNOG" id="COG5659">
    <property type="taxonomic scope" value="Bacteria"/>
</dbReference>
<proteinExistence type="predicted"/>
<keyword evidence="3" id="KW-1185">Reference proteome</keyword>
<protein>
    <submittedName>
        <fullName evidence="2">Uncharacterized protein</fullName>
    </submittedName>
</protein>
<evidence type="ECO:0000313" key="2">
    <source>
        <dbReference type="EMBL" id="AEW92505.1"/>
    </source>
</evidence>
<gene>
    <name evidence="2" type="ordered locus">SCATT_01340</name>
</gene>
<organism evidence="2 3">
    <name type="scientific">Streptantibioticus cattleyicolor (strain ATCC 35852 / DSM 46488 / JCM 4925 / NBRC 14057 / NRRL 8057)</name>
    <name type="common">Streptomyces cattleya</name>
    <dbReference type="NCBI Taxonomy" id="1003195"/>
    <lineage>
        <taxon>Bacteria</taxon>
        <taxon>Bacillati</taxon>
        <taxon>Actinomycetota</taxon>
        <taxon>Actinomycetes</taxon>
        <taxon>Kitasatosporales</taxon>
        <taxon>Streptomycetaceae</taxon>
        <taxon>Streptantibioticus</taxon>
    </lineage>
</organism>
<dbReference type="KEGG" id="scy:SCATT_01340"/>
<dbReference type="Proteomes" id="UP000007842">
    <property type="component" value="Chromosome"/>
</dbReference>
<reference evidence="3" key="1">
    <citation type="submission" date="2011-12" db="EMBL/GenBank/DDBJ databases">
        <title>Complete genome sequence of Streptomyces cattleya strain DSM 46488.</title>
        <authorList>
            <person name="Ou H.-Y."/>
            <person name="Li P."/>
            <person name="Zhao C."/>
            <person name="O'Hagan D."/>
            <person name="Deng Z."/>
        </authorList>
    </citation>
    <scope>NUCLEOTIDE SEQUENCE [LARGE SCALE GENOMIC DNA]</scope>
    <source>
        <strain evidence="3">ATCC 35852 / DSM 46488 / JCM 4925 / NBRC 14057 / NRRL 8057</strain>
    </source>
</reference>
<dbReference type="EMBL" id="CP003219">
    <property type="protein sequence ID" value="AEW92505.1"/>
    <property type="molecule type" value="Genomic_DNA"/>
</dbReference>
<feature type="region of interest" description="Disordered" evidence="1">
    <location>
        <begin position="47"/>
        <end position="75"/>
    </location>
</feature>
<name>G8X1H6_STREN</name>
<sequence length="75" mass="8070">MIDRELHLPRPWITEPDRHDEAGMLIRVLAIGRGLRSRTAVGLRRADEITSCPGMPGNGSRPGQEPKGSAGTTGP</sequence>